<name>A0ACA9MKY6_9GLOM</name>
<accession>A0ACA9MKY6</accession>
<dbReference type="EMBL" id="CAJVQC010008780">
    <property type="protein sequence ID" value="CAG8596642.1"/>
    <property type="molecule type" value="Genomic_DNA"/>
</dbReference>
<protein>
    <submittedName>
        <fullName evidence="1">1769_t:CDS:1</fullName>
    </submittedName>
</protein>
<evidence type="ECO:0000313" key="2">
    <source>
        <dbReference type="Proteomes" id="UP000789920"/>
    </source>
</evidence>
<comment type="caution">
    <text evidence="1">The sequence shown here is derived from an EMBL/GenBank/DDBJ whole genome shotgun (WGS) entry which is preliminary data.</text>
</comment>
<proteinExistence type="predicted"/>
<reference evidence="1" key="1">
    <citation type="submission" date="2021-06" db="EMBL/GenBank/DDBJ databases">
        <authorList>
            <person name="Kallberg Y."/>
            <person name="Tangrot J."/>
            <person name="Rosling A."/>
        </authorList>
    </citation>
    <scope>NUCLEOTIDE SEQUENCE</scope>
    <source>
        <strain evidence="1">MA461A</strain>
    </source>
</reference>
<organism evidence="1 2">
    <name type="scientific">Racocetra persica</name>
    <dbReference type="NCBI Taxonomy" id="160502"/>
    <lineage>
        <taxon>Eukaryota</taxon>
        <taxon>Fungi</taxon>
        <taxon>Fungi incertae sedis</taxon>
        <taxon>Mucoromycota</taxon>
        <taxon>Glomeromycotina</taxon>
        <taxon>Glomeromycetes</taxon>
        <taxon>Diversisporales</taxon>
        <taxon>Gigasporaceae</taxon>
        <taxon>Racocetra</taxon>
    </lineage>
</organism>
<evidence type="ECO:0000313" key="1">
    <source>
        <dbReference type="EMBL" id="CAG8596642.1"/>
    </source>
</evidence>
<dbReference type="Proteomes" id="UP000789920">
    <property type="component" value="Unassembled WGS sequence"/>
</dbReference>
<feature type="non-terminal residue" evidence="1">
    <location>
        <position position="969"/>
    </location>
</feature>
<keyword evidence="2" id="KW-1185">Reference proteome</keyword>
<sequence>MPKGHLDLSDFVSLERLDCSHNRLTSLCLTNLEKLAEIECSDNYLDQFDYSSLNTDKLVVLHLSDNNFVEGDLSIFSKFANLQSLRVGNNEKGKIQQGIYNRFVGSLEYLRNLTKLKYLHISNTDINEGIKYLSDGIREIYYSAKERPESQQTEEWLEAGLGAEDYHFAAYLRGKGYNPHISRRGLEGDLVIEDFPNLEKLNCSRNQLTSLTLNNLPKLACLYASRNKFTDLTIKNCPMIRELYVANNQLESLDFLNSLIPSKLTKLHISNNNFPPEDIAIFYNFVNLTSFHITNNRFYGSLQSLRKLNQLENLTVADNELTSDLEFLPNSLNEVALDIPEISRKDTSNFKLLSWTDLIKTNKNSSGSGKSLLEEKNREVDLLALRIQELECLIRKQKEKIVDAYSLFAPEKNLLQKLIMAQLEFTKVSRQEVDGVIQYRRQRDTYYYELVDKLNKKQIQELEIILKNCEEMISLEVELEKKFNEKLLLLEEQKQMTKLDITNNLDTQKIKGIEKLEVFPTWFNDIFTYEPAFGKTEEKINYLKVTKLPLIKEKWEEIVEHFKAALNSNYPAAEVYNNIYTFKLPFLVQSYGNIEKRKIKLFPRISLDDHIKPYDIIKVGRRGGIYRHVAVYLGNGEVAHVNNPEGKATSQARINKLDIFLKGETEIEVNHPFIPFKRQTLIKRHIDIAVNAKYGKGKYSLISSNCEHFATMCVYGLGICRQRKINTINAVTKKADYLLQAIEESNKFFENLENENTKKVIELVDLSVIENFYTILQYLNRAISVVGASIYLVGEATEDNYYKKVGGTIAELVGVMEPISSVDSLGKLGELISALKERGNELIKKDNNGNLKEFSLLNDGPGESSGIKQRRVISKYRQGIPESEIENEITKRMEELKLNEKEDNFQGSSLLIIEEVKENSASLAQKGHLRHRSIGAGNVGSLTKIITESEAGELESIVEIPSKTGQTSK</sequence>
<gene>
    <name evidence="1" type="ORF">RPERSI_LOCUS5755</name>
</gene>